<reference evidence="7 8" key="1">
    <citation type="submission" date="2019-02" db="EMBL/GenBank/DDBJ databases">
        <title>Aquabacterium sp. strain KMB7.</title>
        <authorList>
            <person name="Chen W.-M."/>
        </authorList>
    </citation>
    <scope>NUCLEOTIDE SEQUENCE [LARGE SCALE GENOMIC DNA]</scope>
    <source>
        <strain evidence="7 8">KMB7</strain>
    </source>
</reference>
<dbReference type="Proteomes" id="UP000292120">
    <property type="component" value="Unassembled WGS sequence"/>
</dbReference>
<evidence type="ECO:0000256" key="2">
    <source>
        <dbReference type="ARBA" id="ARBA00023125"/>
    </source>
</evidence>
<evidence type="ECO:0000256" key="3">
    <source>
        <dbReference type="ARBA" id="ARBA00023163"/>
    </source>
</evidence>
<dbReference type="Pfam" id="PF13305">
    <property type="entry name" value="TetR_C_33"/>
    <property type="match status" value="1"/>
</dbReference>
<dbReference type="EMBL" id="SIXI01000006">
    <property type="protein sequence ID" value="TBO28687.1"/>
    <property type="molecule type" value="Genomic_DNA"/>
</dbReference>
<dbReference type="InterPro" id="IPR036271">
    <property type="entry name" value="Tet_transcr_reg_TetR-rel_C_sf"/>
</dbReference>
<dbReference type="Gene3D" id="1.10.357.10">
    <property type="entry name" value="Tetracycline Repressor, domain 2"/>
    <property type="match status" value="1"/>
</dbReference>
<dbReference type="AlphaFoldDB" id="A0A4Q9GVI0"/>
<keyword evidence="8" id="KW-1185">Reference proteome</keyword>
<name>A0A4Q9GVI0_9BURK</name>
<keyword evidence="1" id="KW-0805">Transcription regulation</keyword>
<dbReference type="SUPFAM" id="SSF46689">
    <property type="entry name" value="Homeodomain-like"/>
    <property type="match status" value="1"/>
</dbReference>
<dbReference type="GO" id="GO:0000976">
    <property type="term" value="F:transcription cis-regulatory region binding"/>
    <property type="evidence" value="ECO:0007669"/>
    <property type="project" value="TreeGrafter"/>
</dbReference>
<dbReference type="GO" id="GO:0003700">
    <property type="term" value="F:DNA-binding transcription factor activity"/>
    <property type="evidence" value="ECO:0007669"/>
    <property type="project" value="TreeGrafter"/>
</dbReference>
<evidence type="ECO:0000259" key="6">
    <source>
        <dbReference type="PROSITE" id="PS50977"/>
    </source>
</evidence>
<dbReference type="InterPro" id="IPR009057">
    <property type="entry name" value="Homeodomain-like_sf"/>
</dbReference>
<evidence type="ECO:0000313" key="7">
    <source>
        <dbReference type="EMBL" id="TBO28687.1"/>
    </source>
</evidence>
<evidence type="ECO:0000256" key="1">
    <source>
        <dbReference type="ARBA" id="ARBA00023015"/>
    </source>
</evidence>
<dbReference type="PROSITE" id="PS50977">
    <property type="entry name" value="HTH_TETR_2"/>
    <property type="match status" value="1"/>
</dbReference>
<dbReference type="PANTHER" id="PTHR30055:SF220">
    <property type="entry name" value="TETR-FAMILY REGULATORY PROTEIN"/>
    <property type="match status" value="1"/>
</dbReference>
<dbReference type="InterPro" id="IPR050109">
    <property type="entry name" value="HTH-type_TetR-like_transc_reg"/>
</dbReference>
<evidence type="ECO:0000256" key="5">
    <source>
        <dbReference type="SAM" id="MobiDB-lite"/>
    </source>
</evidence>
<protein>
    <submittedName>
        <fullName evidence="7">TetR/AcrR family transcriptional regulator</fullName>
    </submittedName>
</protein>
<dbReference type="OrthoDB" id="5293556at2"/>
<accession>A0A4Q9GVI0</accession>
<gene>
    <name evidence="7" type="ORF">EYS42_13785</name>
</gene>
<dbReference type="Pfam" id="PF00440">
    <property type="entry name" value="TetR_N"/>
    <property type="match status" value="1"/>
</dbReference>
<evidence type="ECO:0000313" key="8">
    <source>
        <dbReference type="Proteomes" id="UP000292120"/>
    </source>
</evidence>
<dbReference type="InterPro" id="IPR001647">
    <property type="entry name" value="HTH_TetR"/>
</dbReference>
<organism evidence="7 8">
    <name type="scientific">Aquabacterium lacunae</name>
    <dbReference type="NCBI Taxonomy" id="2528630"/>
    <lineage>
        <taxon>Bacteria</taxon>
        <taxon>Pseudomonadati</taxon>
        <taxon>Pseudomonadota</taxon>
        <taxon>Betaproteobacteria</taxon>
        <taxon>Burkholderiales</taxon>
        <taxon>Aquabacterium</taxon>
    </lineage>
</organism>
<feature type="domain" description="HTH tetR-type" evidence="6">
    <location>
        <begin position="36"/>
        <end position="96"/>
    </location>
</feature>
<dbReference type="SUPFAM" id="SSF48498">
    <property type="entry name" value="Tetracyclin repressor-like, C-terminal domain"/>
    <property type="match status" value="1"/>
</dbReference>
<feature type="region of interest" description="Disordered" evidence="5">
    <location>
        <begin position="236"/>
        <end position="259"/>
    </location>
</feature>
<keyword evidence="2 4" id="KW-0238">DNA-binding</keyword>
<keyword evidence="3" id="KW-0804">Transcription</keyword>
<dbReference type="InterPro" id="IPR025996">
    <property type="entry name" value="MT1864/Rv1816-like_C"/>
</dbReference>
<evidence type="ECO:0000256" key="4">
    <source>
        <dbReference type="PROSITE-ProRule" id="PRU00335"/>
    </source>
</evidence>
<sequence>MAVESEYALLTFTRSGTMPRTPPEPASVPARTYHHGNLRRAIMDTALQLAEEQGDDQINLREVARRLSVSPSAPFRHFTTQRALVTALAEEATLKLRLLARRELQRAPAEGVEPLRALARAFVAWALDEPAAFRLTSRRNLSDFERSASAMVHFKEMRDLTVSLVEAAQARHALPKAPPQRMALLLRASAYGLVRMHLDGQLQQWLPSGSVPTQPDPLRREVLAALDLLLDAFQAPASDPQPVGRAARAKPLSPSRPRP</sequence>
<comment type="caution">
    <text evidence="7">The sequence shown here is derived from an EMBL/GenBank/DDBJ whole genome shotgun (WGS) entry which is preliminary data.</text>
</comment>
<dbReference type="PANTHER" id="PTHR30055">
    <property type="entry name" value="HTH-TYPE TRANSCRIPTIONAL REGULATOR RUTR"/>
    <property type="match status" value="1"/>
</dbReference>
<proteinExistence type="predicted"/>
<feature type="DNA-binding region" description="H-T-H motif" evidence="4">
    <location>
        <begin position="59"/>
        <end position="78"/>
    </location>
</feature>